<dbReference type="EMBL" id="FQZB01000010">
    <property type="protein sequence ID" value="SHJ71214.1"/>
    <property type="molecule type" value="Genomic_DNA"/>
</dbReference>
<name>A0A1M6LJ50_9CLOT</name>
<dbReference type="RefSeq" id="WP_072987708.1">
    <property type="nucleotide sequence ID" value="NZ_FQZB01000010.1"/>
</dbReference>
<dbReference type="AlphaFoldDB" id="A0A1M6LJ50"/>
<reference evidence="1 2" key="1">
    <citation type="submission" date="2016-11" db="EMBL/GenBank/DDBJ databases">
        <authorList>
            <person name="Jaros S."/>
            <person name="Januszkiewicz K."/>
            <person name="Wedrychowicz H."/>
        </authorList>
    </citation>
    <scope>NUCLEOTIDE SEQUENCE [LARGE SCALE GENOMIC DNA]</scope>
    <source>
        <strain evidence="1 2">DSM 21758</strain>
    </source>
</reference>
<gene>
    <name evidence="1" type="ORF">SAMN02745163_02398</name>
</gene>
<dbReference type="Proteomes" id="UP000184310">
    <property type="component" value="Unassembled WGS sequence"/>
</dbReference>
<evidence type="ECO:0000313" key="2">
    <source>
        <dbReference type="Proteomes" id="UP000184310"/>
    </source>
</evidence>
<keyword evidence="2" id="KW-1185">Reference proteome</keyword>
<protein>
    <submittedName>
        <fullName evidence="1">Uncharacterized protein</fullName>
    </submittedName>
</protein>
<dbReference type="STRING" id="1121302.SAMN02745163_02398"/>
<sequence length="770" mass="86119">MKKTKKGMSILVVVGFLAVLAILGVSILAVVGADYKMRMDENRRIENLYAADSGLEIARGILVKQFSEATKAGNASITDKSKANDEFKLAFKSYLKDNLTNSLQHSDSNPNPEYDILKEKRSYIKNLSIEPTIAQTVTENGIKVLDITKGEFDLKLTSSFTDKTNKERIVSVTYGIKVPDYSTISSSGLPYPHKSLYTNVFSSDGDILIDGKGAGSVFVIGNMWAKGNKASDSDIRSDINNKYQGGITIKSAPDANIDFSGKLRTASTLTIEDANVTVRESSKVGGISGLTVQGLYAENLVVKRTNENSSGVVGLTTLHDQANSITEPNKVNSSAYVYNDLFLKGERVQATFNDSYYGLNNMSKARPTQTYRQSSSIIFDSKVYGDNGTKVTFNPKKEYSNNNSKYKNDILLAGVGYLKTDIDKPYKTAESVGFKGNYETYTKPVENGIYEYVNPVQVITEKIEKDSKGKDVKKKLQGEDTTNDLAKFFKENYNKETYKNFSKGIQFNTIQKSEDFVKSTSAFNLNNTGAIIYGDEATYKAPEPIIDTKLDDLQKKFALEVFGMEDSSGAKKPSTTNDFFNARVYRSVESQLDWDKIDGFIKDGFNSADILEGFYDYNNKYRVSYFKNENILLVLNNNKNEINLDGYRLSFKDNITNKEINNINDINAKYKLGNKTNLFIITKGKVNINSVPSGDFNPLIMAVGDINLINGSNLTNKNLCNYNDAYNDFIERNFQLNPISGIFTTKDSYEVSEYIDYNTFITKQRWHIEK</sequence>
<dbReference type="OrthoDB" id="1947207at2"/>
<evidence type="ECO:0000313" key="1">
    <source>
        <dbReference type="EMBL" id="SHJ71214.1"/>
    </source>
</evidence>
<accession>A0A1M6LJ50</accession>
<organism evidence="1 2">
    <name type="scientific">Clostridium cavendishii DSM 21758</name>
    <dbReference type="NCBI Taxonomy" id="1121302"/>
    <lineage>
        <taxon>Bacteria</taxon>
        <taxon>Bacillati</taxon>
        <taxon>Bacillota</taxon>
        <taxon>Clostridia</taxon>
        <taxon>Eubacteriales</taxon>
        <taxon>Clostridiaceae</taxon>
        <taxon>Clostridium</taxon>
    </lineage>
</organism>
<proteinExistence type="predicted"/>